<dbReference type="STRING" id="2200.GCA_001571405_01947"/>
<name>A0A1G9C1U8_9EURY</name>
<dbReference type="Gene3D" id="1.20.120.520">
    <property type="entry name" value="nmb1532 protein domain like"/>
    <property type="match status" value="1"/>
</dbReference>
<protein>
    <submittedName>
        <fullName evidence="2">Hemerythrin HHE cation binding domain-containing protein</fullName>
    </submittedName>
</protein>
<dbReference type="EMBL" id="FNFT01000012">
    <property type="protein sequence ID" value="SDK45618.1"/>
    <property type="molecule type" value="Genomic_DNA"/>
</dbReference>
<proteinExistence type="predicted"/>
<evidence type="ECO:0000313" key="3">
    <source>
        <dbReference type="Proteomes" id="UP000326500"/>
    </source>
</evidence>
<dbReference type="Proteomes" id="UP000326500">
    <property type="component" value="Unassembled WGS sequence"/>
</dbReference>
<dbReference type="InterPro" id="IPR012312">
    <property type="entry name" value="Hemerythrin-like"/>
</dbReference>
<dbReference type="AlphaFoldDB" id="A0A1G9C1U8"/>
<dbReference type="RefSeq" id="WP_066958389.1">
    <property type="nucleotide sequence ID" value="NZ_BCNX01000009.1"/>
</dbReference>
<dbReference type="PANTHER" id="PTHR35585">
    <property type="entry name" value="HHE DOMAIN PROTEIN (AFU_ORTHOLOGUE AFUA_4G00730)"/>
    <property type="match status" value="1"/>
</dbReference>
<dbReference type="Pfam" id="PF01814">
    <property type="entry name" value="Hemerythrin"/>
    <property type="match status" value="1"/>
</dbReference>
<organism evidence="2 3">
    <name type="scientific">Methanoculleus thermophilus</name>
    <dbReference type="NCBI Taxonomy" id="2200"/>
    <lineage>
        <taxon>Archaea</taxon>
        <taxon>Methanobacteriati</taxon>
        <taxon>Methanobacteriota</taxon>
        <taxon>Stenosarchaea group</taxon>
        <taxon>Methanomicrobia</taxon>
        <taxon>Methanomicrobiales</taxon>
        <taxon>Methanomicrobiaceae</taxon>
        <taxon>Methanoculleus</taxon>
    </lineage>
</organism>
<keyword evidence="3" id="KW-1185">Reference proteome</keyword>
<accession>A0A1G9C1U8</accession>
<dbReference type="OrthoDB" id="106369at2157"/>
<feature type="domain" description="Hemerythrin-like" evidence="1">
    <location>
        <begin position="4"/>
        <end position="115"/>
    </location>
</feature>
<dbReference type="PANTHER" id="PTHR35585:SF1">
    <property type="entry name" value="HHE DOMAIN PROTEIN (AFU_ORTHOLOGUE AFUA_4G00730)"/>
    <property type="match status" value="1"/>
</dbReference>
<sequence>MPQILELIQDDHELIRNLFDELESNPDTRDVRCITLRRELPGHMYAEEATLYARLRDLVPEEIHRSLEEHDEVRKNLARFERIPLRDDAWIPALRELREVVEAHFATEEGHVFTLAERHLSRDTLFELTETFEREKVEAAQQIAV</sequence>
<evidence type="ECO:0000313" key="2">
    <source>
        <dbReference type="EMBL" id="SDK45618.1"/>
    </source>
</evidence>
<reference evidence="2 3" key="1">
    <citation type="submission" date="2016-10" db="EMBL/GenBank/DDBJ databases">
        <authorList>
            <person name="Varghese N."/>
            <person name="Submissions S."/>
        </authorList>
    </citation>
    <scope>NUCLEOTIDE SEQUENCE [LARGE SCALE GENOMIC DNA]</scope>
    <source>
        <strain evidence="2 3">DSM 2373</strain>
    </source>
</reference>
<evidence type="ECO:0000259" key="1">
    <source>
        <dbReference type="Pfam" id="PF01814"/>
    </source>
</evidence>
<gene>
    <name evidence="2" type="ORF">SAMN04488571_1127</name>
</gene>